<dbReference type="EMBL" id="CP002083">
    <property type="protein sequence ID" value="ADJ24401.1"/>
    <property type="molecule type" value="Genomic_DNA"/>
</dbReference>
<reference evidence="3" key="1">
    <citation type="journal article" date="2011" name="J. Bacteriol.">
        <title>Genome sequences of eight morphologically diverse alphaproteobacteria.</title>
        <authorList>
            <consortium name="US DOE Joint Genome Institute"/>
            <person name="Brown P.J."/>
            <person name="Kysela D.T."/>
            <person name="Buechlein A."/>
            <person name="Hemmerich C."/>
            <person name="Brun Y.V."/>
        </authorList>
    </citation>
    <scope>NUCLEOTIDE SEQUENCE [LARGE SCALE GENOMIC DNA]</scope>
    <source>
        <strain evidence="3">ATCC 51888 / DSM 1869 / NCIB 11706 / TK 0415</strain>
    </source>
</reference>
<evidence type="ECO:0008006" key="4">
    <source>
        <dbReference type="Google" id="ProtNLM"/>
    </source>
</evidence>
<feature type="region of interest" description="Disordered" evidence="1">
    <location>
        <begin position="62"/>
        <end position="81"/>
    </location>
</feature>
<organism evidence="2 3">
    <name type="scientific">Hyphomicrobium denitrificans (strain ATCC 51888 / DSM 1869 / NCIMB 11706 / TK 0415)</name>
    <dbReference type="NCBI Taxonomy" id="582899"/>
    <lineage>
        <taxon>Bacteria</taxon>
        <taxon>Pseudomonadati</taxon>
        <taxon>Pseudomonadota</taxon>
        <taxon>Alphaproteobacteria</taxon>
        <taxon>Hyphomicrobiales</taxon>
        <taxon>Hyphomicrobiaceae</taxon>
        <taxon>Hyphomicrobium</taxon>
    </lineage>
</organism>
<dbReference type="Proteomes" id="UP000002033">
    <property type="component" value="Chromosome"/>
</dbReference>
<dbReference type="AlphaFoldDB" id="D8JT83"/>
<accession>D8JT83</accession>
<gene>
    <name evidence="2" type="ordered locus">Hden_2605</name>
</gene>
<evidence type="ECO:0000313" key="3">
    <source>
        <dbReference type="Proteomes" id="UP000002033"/>
    </source>
</evidence>
<sequence precursor="true">MPLKSYAKALLLAPLGVAVLAVSGCGFDGVQLNGKIFDAVGLNDTSAPKEPKLAARQPLVVPPGLEALPPPGSGKPNQPELAVQDVDAKRGVSKAELQRQQDAYCKVNYTDAKARGDSTADSASGPLGSCHPSILTGVKKWMASGSSDEGDDDTQTQ</sequence>
<dbReference type="STRING" id="582899.Hden_2605"/>
<dbReference type="OrthoDB" id="7932097at2"/>
<evidence type="ECO:0000313" key="2">
    <source>
        <dbReference type="EMBL" id="ADJ24401.1"/>
    </source>
</evidence>
<protein>
    <recommendedName>
        <fullName evidence="4">Lipoprotein</fullName>
    </recommendedName>
</protein>
<dbReference type="PROSITE" id="PS51257">
    <property type="entry name" value="PROKAR_LIPOPROTEIN"/>
    <property type="match status" value="1"/>
</dbReference>
<dbReference type="RefSeq" id="WP_013216560.1">
    <property type="nucleotide sequence ID" value="NC_014313.1"/>
</dbReference>
<dbReference type="KEGG" id="hdn:Hden_2605"/>
<evidence type="ECO:0000256" key="1">
    <source>
        <dbReference type="SAM" id="MobiDB-lite"/>
    </source>
</evidence>
<name>D8JT83_HYPDA</name>
<proteinExistence type="predicted"/>
<dbReference type="HOGENOM" id="CLU_1765309_0_0_5"/>
<keyword evidence="3" id="KW-1185">Reference proteome</keyword>